<dbReference type="InterPro" id="IPR006597">
    <property type="entry name" value="Sel1-like"/>
</dbReference>
<proteinExistence type="predicted"/>
<reference evidence="1 2" key="1">
    <citation type="journal article" date="2019" name="Environ. Microbiol.">
        <title>At the nexus of three kingdoms: the genome of the mycorrhizal fungus Gigaspora margarita provides insights into plant, endobacterial and fungal interactions.</title>
        <authorList>
            <person name="Venice F."/>
            <person name="Ghignone S."/>
            <person name="Salvioli di Fossalunga A."/>
            <person name="Amselem J."/>
            <person name="Novero M."/>
            <person name="Xianan X."/>
            <person name="Sedzielewska Toro K."/>
            <person name="Morin E."/>
            <person name="Lipzen A."/>
            <person name="Grigoriev I.V."/>
            <person name="Henrissat B."/>
            <person name="Martin F.M."/>
            <person name="Bonfante P."/>
        </authorList>
    </citation>
    <scope>NUCLEOTIDE SEQUENCE [LARGE SCALE GENOMIC DNA]</scope>
    <source>
        <strain evidence="1 2">BEG34</strain>
    </source>
</reference>
<accession>A0A8H4EQW5</accession>
<dbReference type="EMBL" id="WTPW01000197">
    <property type="protein sequence ID" value="KAF0536876.1"/>
    <property type="molecule type" value="Genomic_DNA"/>
</dbReference>
<gene>
    <name evidence="1" type="ORF">F8M41_009010</name>
</gene>
<dbReference type="SMART" id="SM00671">
    <property type="entry name" value="SEL1"/>
    <property type="match status" value="2"/>
</dbReference>
<dbReference type="InterPro" id="IPR011990">
    <property type="entry name" value="TPR-like_helical_dom_sf"/>
</dbReference>
<keyword evidence="1" id="KW-0418">Kinase</keyword>
<keyword evidence="2" id="KW-1185">Reference proteome</keyword>
<dbReference type="InterPro" id="IPR052945">
    <property type="entry name" value="Mitotic_Regulator"/>
</dbReference>
<dbReference type="OrthoDB" id="2384430at2759"/>
<evidence type="ECO:0000313" key="2">
    <source>
        <dbReference type="Proteomes" id="UP000439903"/>
    </source>
</evidence>
<sequence length="143" mass="16249">MSLSKVSNTEGDNSSDIITQLANDFNQLNFIDCQKLADMNEPDGIFWLGYCYEYGIGVEKDVNKAFIHYRKSAEMNNPNGIYQVGYCYYLGIGVEIDMHKAFVYYLKSAEAGNSTGIFKTAVCYNHGIGVEKSEDKCKYWLRK</sequence>
<evidence type="ECO:0000313" key="1">
    <source>
        <dbReference type="EMBL" id="KAF0536876.1"/>
    </source>
</evidence>
<organism evidence="1 2">
    <name type="scientific">Gigaspora margarita</name>
    <dbReference type="NCBI Taxonomy" id="4874"/>
    <lineage>
        <taxon>Eukaryota</taxon>
        <taxon>Fungi</taxon>
        <taxon>Fungi incertae sedis</taxon>
        <taxon>Mucoromycota</taxon>
        <taxon>Glomeromycotina</taxon>
        <taxon>Glomeromycetes</taxon>
        <taxon>Diversisporales</taxon>
        <taxon>Gigasporaceae</taxon>
        <taxon>Gigaspora</taxon>
    </lineage>
</organism>
<dbReference type="SUPFAM" id="SSF81901">
    <property type="entry name" value="HCP-like"/>
    <property type="match status" value="1"/>
</dbReference>
<dbReference type="GO" id="GO:0016301">
    <property type="term" value="F:kinase activity"/>
    <property type="evidence" value="ECO:0007669"/>
    <property type="project" value="UniProtKB-KW"/>
</dbReference>
<dbReference type="AlphaFoldDB" id="A0A8H4EQW5"/>
<dbReference type="PANTHER" id="PTHR43628:SF1">
    <property type="entry name" value="CHITIN SYNTHASE REGULATORY FACTOR 2-RELATED"/>
    <property type="match status" value="1"/>
</dbReference>
<dbReference type="Proteomes" id="UP000439903">
    <property type="component" value="Unassembled WGS sequence"/>
</dbReference>
<comment type="caution">
    <text evidence="1">The sequence shown here is derived from an EMBL/GenBank/DDBJ whole genome shotgun (WGS) entry which is preliminary data.</text>
</comment>
<dbReference type="Pfam" id="PF08238">
    <property type="entry name" value="Sel1"/>
    <property type="match status" value="3"/>
</dbReference>
<keyword evidence="1" id="KW-0808">Transferase</keyword>
<name>A0A8H4EQW5_GIGMA</name>
<dbReference type="Gene3D" id="1.25.40.10">
    <property type="entry name" value="Tetratricopeptide repeat domain"/>
    <property type="match status" value="1"/>
</dbReference>
<protein>
    <submittedName>
        <fullName evidence="1">Calmodulin-dependent protein kinase</fullName>
    </submittedName>
</protein>
<dbReference type="PANTHER" id="PTHR43628">
    <property type="entry name" value="ACTIVATOR OF C KINASE PROTEIN 1-RELATED"/>
    <property type="match status" value="1"/>
</dbReference>